<feature type="domain" description="Copper amine oxidase-like N-terminal" evidence="4">
    <location>
        <begin position="39"/>
        <end position="148"/>
    </location>
</feature>
<evidence type="ECO:0000256" key="2">
    <source>
        <dbReference type="SAM" id="SignalP"/>
    </source>
</evidence>
<dbReference type="SUPFAM" id="SSF50685">
    <property type="entry name" value="Barwin-like endoglucanases"/>
    <property type="match status" value="1"/>
</dbReference>
<dbReference type="InterPro" id="IPR059180">
    <property type="entry name" value="3D_YorM"/>
</dbReference>
<dbReference type="Pfam" id="PF06725">
    <property type="entry name" value="3D"/>
    <property type="match status" value="1"/>
</dbReference>
<keyword evidence="6" id="KW-1185">Reference proteome</keyword>
<evidence type="ECO:0000313" key="6">
    <source>
        <dbReference type="Proteomes" id="UP000295636"/>
    </source>
</evidence>
<keyword evidence="1 2" id="KW-0732">Signal</keyword>
<proteinExistence type="predicted"/>
<dbReference type="InterPro" id="IPR036582">
    <property type="entry name" value="Mao_N_sf"/>
</dbReference>
<evidence type="ECO:0000256" key="1">
    <source>
        <dbReference type="ARBA" id="ARBA00022729"/>
    </source>
</evidence>
<dbReference type="RefSeq" id="WP_133237147.1">
    <property type="nucleotide sequence ID" value="NZ_SMRT01000047.1"/>
</dbReference>
<organism evidence="5 6">
    <name type="scientific">Paenibacillus piri</name>
    <dbReference type="NCBI Taxonomy" id="2547395"/>
    <lineage>
        <taxon>Bacteria</taxon>
        <taxon>Bacillati</taxon>
        <taxon>Bacillota</taxon>
        <taxon>Bacilli</taxon>
        <taxon>Bacillales</taxon>
        <taxon>Paenibacillaceae</taxon>
        <taxon>Paenibacillus</taxon>
    </lineage>
</organism>
<dbReference type="OrthoDB" id="9798935at2"/>
<dbReference type="GO" id="GO:0004553">
    <property type="term" value="F:hydrolase activity, hydrolyzing O-glycosyl compounds"/>
    <property type="evidence" value="ECO:0007669"/>
    <property type="project" value="InterPro"/>
</dbReference>
<dbReference type="PANTHER" id="PTHR39160:SF4">
    <property type="entry name" value="RESUSCITATION-PROMOTING FACTOR RPFB"/>
    <property type="match status" value="1"/>
</dbReference>
<dbReference type="AlphaFoldDB" id="A0A4R5K567"/>
<dbReference type="Gene3D" id="3.30.457.10">
    <property type="entry name" value="Copper amine oxidase-like, N-terminal domain"/>
    <property type="match status" value="1"/>
</dbReference>
<dbReference type="Pfam" id="PF07833">
    <property type="entry name" value="Cu_amine_oxidN1"/>
    <property type="match status" value="1"/>
</dbReference>
<protein>
    <recommendedName>
        <fullName evidence="7">3D domain-containing protein</fullName>
    </recommendedName>
</protein>
<dbReference type="CDD" id="cd14667">
    <property type="entry name" value="3D_containing_proteins"/>
    <property type="match status" value="1"/>
</dbReference>
<feature type="domain" description="3D" evidence="3">
    <location>
        <begin position="201"/>
        <end position="271"/>
    </location>
</feature>
<dbReference type="SUPFAM" id="SSF55383">
    <property type="entry name" value="Copper amine oxidase, domain N"/>
    <property type="match status" value="1"/>
</dbReference>
<feature type="chain" id="PRO_5020578404" description="3D domain-containing protein" evidence="2">
    <location>
        <begin position="28"/>
        <end position="273"/>
    </location>
</feature>
<dbReference type="InterPro" id="IPR051933">
    <property type="entry name" value="Resuscitation_pf_RpfB"/>
</dbReference>
<accession>A0A4R5K567</accession>
<reference evidence="5 6" key="1">
    <citation type="submission" date="2019-03" db="EMBL/GenBank/DDBJ databases">
        <title>This is whole genome sequence of Paenibacillus sp MS74 strain.</title>
        <authorList>
            <person name="Trinh H.N."/>
        </authorList>
    </citation>
    <scope>NUCLEOTIDE SEQUENCE [LARGE SCALE GENOMIC DNA]</scope>
    <source>
        <strain evidence="5 6">MS74</strain>
    </source>
</reference>
<dbReference type="Proteomes" id="UP000295636">
    <property type="component" value="Unassembled WGS sequence"/>
</dbReference>
<name>A0A4R5K567_9BACL</name>
<dbReference type="PANTHER" id="PTHR39160">
    <property type="entry name" value="CELL WALL-BINDING PROTEIN YOCH"/>
    <property type="match status" value="1"/>
</dbReference>
<evidence type="ECO:0008006" key="7">
    <source>
        <dbReference type="Google" id="ProtNLM"/>
    </source>
</evidence>
<feature type="signal peptide" evidence="2">
    <location>
        <begin position="1"/>
        <end position="27"/>
    </location>
</feature>
<dbReference type="GO" id="GO:0009254">
    <property type="term" value="P:peptidoglycan turnover"/>
    <property type="evidence" value="ECO:0007669"/>
    <property type="project" value="InterPro"/>
</dbReference>
<dbReference type="Gene3D" id="2.40.40.10">
    <property type="entry name" value="RlpA-like domain"/>
    <property type="match status" value="1"/>
</dbReference>
<dbReference type="GO" id="GO:0019867">
    <property type="term" value="C:outer membrane"/>
    <property type="evidence" value="ECO:0007669"/>
    <property type="project" value="InterPro"/>
</dbReference>
<comment type="caution">
    <text evidence="5">The sequence shown here is derived from an EMBL/GenBank/DDBJ whole genome shotgun (WGS) entry which is preliminary data.</text>
</comment>
<gene>
    <name evidence="5" type="ORF">E1757_35480</name>
</gene>
<evidence type="ECO:0000259" key="4">
    <source>
        <dbReference type="Pfam" id="PF07833"/>
    </source>
</evidence>
<dbReference type="InterPro" id="IPR036908">
    <property type="entry name" value="RlpA-like_sf"/>
</dbReference>
<evidence type="ECO:0000259" key="3">
    <source>
        <dbReference type="Pfam" id="PF06725"/>
    </source>
</evidence>
<dbReference type="EMBL" id="SMRT01000047">
    <property type="protein sequence ID" value="TDF87722.1"/>
    <property type="molecule type" value="Genomic_DNA"/>
</dbReference>
<dbReference type="InterPro" id="IPR012854">
    <property type="entry name" value="Cu_amine_oxidase-like_N"/>
</dbReference>
<evidence type="ECO:0000313" key="5">
    <source>
        <dbReference type="EMBL" id="TDF87722.1"/>
    </source>
</evidence>
<dbReference type="InterPro" id="IPR010611">
    <property type="entry name" value="3D_dom"/>
</dbReference>
<sequence length="273" mass="29724">MNHFVKSIALSTSLMAAFLAPVYTAHAAPPLSKEEVRVQINDKLVDFSDAQPYLDSAHQLHVPVRSISEKLGLEAQPEAVGQGWKVTLKDQDTSFSFMTGSKNASVNGKQVELGAAPQFMNGKVYIPLRSLANSLQIRLQWDANNRIAILNEDNQYHAPAWYAPQHDEVIEAKATAYTGSADENGGYASLDYFGNPLQVGTISVDPKVIPLGSKVYIEGYQFDGLPAGGMYATATDIGNAIKGNKIDIYIPGSKNQAMQFGVQQVKIYKLKSD</sequence>